<dbReference type="AlphaFoldDB" id="A0A1B1NAG8"/>
<dbReference type="EMBL" id="CP014989">
    <property type="protein sequence ID" value="ANS78401.1"/>
    <property type="molecule type" value="Genomic_DNA"/>
</dbReference>
<proteinExistence type="predicted"/>
<dbReference type="STRING" id="1758689.SGUI_1005"/>
<keyword evidence="2" id="KW-1185">Reference proteome</keyword>
<dbReference type="RefSeq" id="WP_066637122.1">
    <property type="nucleotide sequence ID" value="NZ_CP014989.1"/>
</dbReference>
<protein>
    <submittedName>
        <fullName evidence="1">Uncharacterized protein</fullName>
    </submittedName>
</protein>
<dbReference type="Pfam" id="PF21853">
    <property type="entry name" value="DUF6912"/>
    <property type="match status" value="1"/>
</dbReference>
<gene>
    <name evidence="1" type="ORF">SGUI_1005</name>
</gene>
<name>A0A1B1NAG8_9MICO</name>
<dbReference type="InterPro" id="IPR054206">
    <property type="entry name" value="DUF6912"/>
</dbReference>
<sequence>MATVRCYLPLSAQSLALLRDERRLPGPLRATAVTDDARATDTAADQDELEYAAAQVAASSLADDGAPVVVAAADAQDRDVRADQGWWVQVDGVELARVASLHLGDDVVSGDPGALAAAGGADLELSWFDTTELDHVLDLTERLARTETTG</sequence>
<dbReference type="Proteomes" id="UP000092482">
    <property type="component" value="Chromosome"/>
</dbReference>
<dbReference type="KEGG" id="serj:SGUI_1005"/>
<organism evidence="1 2">
    <name type="scientific">Serinicoccus hydrothermalis</name>
    <dbReference type="NCBI Taxonomy" id="1758689"/>
    <lineage>
        <taxon>Bacteria</taxon>
        <taxon>Bacillati</taxon>
        <taxon>Actinomycetota</taxon>
        <taxon>Actinomycetes</taxon>
        <taxon>Micrococcales</taxon>
        <taxon>Ornithinimicrobiaceae</taxon>
        <taxon>Serinicoccus</taxon>
    </lineage>
</organism>
<evidence type="ECO:0000313" key="2">
    <source>
        <dbReference type="Proteomes" id="UP000092482"/>
    </source>
</evidence>
<reference evidence="1 2" key="1">
    <citation type="submission" date="2016-03" db="EMBL/GenBank/DDBJ databases">
        <title>Shallow-sea hydrothermal system.</title>
        <authorList>
            <person name="Tang K."/>
        </authorList>
    </citation>
    <scope>NUCLEOTIDE SEQUENCE [LARGE SCALE GENOMIC DNA]</scope>
    <source>
        <strain evidence="1 2">JLT9</strain>
    </source>
</reference>
<evidence type="ECO:0000313" key="1">
    <source>
        <dbReference type="EMBL" id="ANS78401.1"/>
    </source>
</evidence>
<accession>A0A1B1NAG8</accession>